<evidence type="ECO:0000313" key="2">
    <source>
        <dbReference type="EMBL" id="GGO89705.1"/>
    </source>
</evidence>
<name>A0ABQ2NBG1_9ACTN</name>
<feature type="compositionally biased region" description="Basic and acidic residues" evidence="1">
    <location>
        <begin position="130"/>
        <end position="140"/>
    </location>
</feature>
<protein>
    <submittedName>
        <fullName evidence="2">Uncharacterized protein</fullName>
    </submittedName>
</protein>
<proteinExistence type="predicted"/>
<feature type="region of interest" description="Disordered" evidence="1">
    <location>
        <begin position="1"/>
        <end position="77"/>
    </location>
</feature>
<feature type="compositionally biased region" description="Low complexity" evidence="1">
    <location>
        <begin position="161"/>
        <end position="188"/>
    </location>
</feature>
<feature type="compositionally biased region" description="Basic and acidic residues" evidence="1">
    <location>
        <begin position="1"/>
        <end position="13"/>
    </location>
</feature>
<gene>
    <name evidence="2" type="ORF">GCM10011584_19800</name>
</gene>
<accession>A0ABQ2NBG1</accession>
<dbReference type="EMBL" id="BMNI01000004">
    <property type="protein sequence ID" value="GGO89705.1"/>
    <property type="molecule type" value="Genomic_DNA"/>
</dbReference>
<sequence length="194" mass="19083">MSKKTPDPQRPEQPESQPEASGSRWEPDPNAPTEQIASPAPAAAGRPAATESSAAPTAAPTAPTGAHPTAYPTPVNEAPSASAFAALKALSSGAKGALVGAAAVLVLGSGVTGFAIGQAGDDHQRVDVRFGQDGFDRDGSRGGFPGGGVPGQLPQGGAGQLPGQLPQGQMQGQLPQGGTQQDGSGTTQNDSDAS</sequence>
<reference evidence="3" key="1">
    <citation type="journal article" date="2019" name="Int. J. Syst. Evol. Microbiol.">
        <title>The Global Catalogue of Microorganisms (GCM) 10K type strain sequencing project: providing services to taxonomists for standard genome sequencing and annotation.</title>
        <authorList>
            <consortium name="The Broad Institute Genomics Platform"/>
            <consortium name="The Broad Institute Genome Sequencing Center for Infectious Disease"/>
            <person name="Wu L."/>
            <person name="Ma J."/>
        </authorList>
    </citation>
    <scope>NUCLEOTIDE SEQUENCE [LARGE SCALE GENOMIC DNA]</scope>
    <source>
        <strain evidence="3">CGMCC 4.7371</strain>
    </source>
</reference>
<feature type="region of interest" description="Disordered" evidence="1">
    <location>
        <begin position="130"/>
        <end position="194"/>
    </location>
</feature>
<keyword evidence="3" id="KW-1185">Reference proteome</keyword>
<feature type="compositionally biased region" description="Gly residues" evidence="1">
    <location>
        <begin position="141"/>
        <end position="160"/>
    </location>
</feature>
<dbReference type="Proteomes" id="UP000655410">
    <property type="component" value="Unassembled WGS sequence"/>
</dbReference>
<evidence type="ECO:0000256" key="1">
    <source>
        <dbReference type="SAM" id="MobiDB-lite"/>
    </source>
</evidence>
<organism evidence="2 3">
    <name type="scientific">Nocardioides phosphati</name>
    <dbReference type="NCBI Taxonomy" id="1867775"/>
    <lineage>
        <taxon>Bacteria</taxon>
        <taxon>Bacillati</taxon>
        <taxon>Actinomycetota</taxon>
        <taxon>Actinomycetes</taxon>
        <taxon>Propionibacteriales</taxon>
        <taxon>Nocardioidaceae</taxon>
        <taxon>Nocardioides</taxon>
    </lineage>
</organism>
<comment type="caution">
    <text evidence="2">The sequence shown here is derived from an EMBL/GenBank/DDBJ whole genome shotgun (WGS) entry which is preliminary data.</text>
</comment>
<dbReference type="RefSeq" id="WP_188783852.1">
    <property type="nucleotide sequence ID" value="NZ_BMNI01000004.1"/>
</dbReference>
<feature type="compositionally biased region" description="Low complexity" evidence="1">
    <location>
        <begin position="37"/>
        <end position="77"/>
    </location>
</feature>
<evidence type="ECO:0000313" key="3">
    <source>
        <dbReference type="Proteomes" id="UP000655410"/>
    </source>
</evidence>